<keyword evidence="3 6" id="KW-0812">Transmembrane</keyword>
<reference evidence="8 9" key="1">
    <citation type="submission" date="2017-06" db="EMBL/GenBank/DDBJ databases">
        <title>Genome sequencing of cyanobaciteial culture collection at National Institute for Environmental Studies (NIES).</title>
        <authorList>
            <person name="Hirose Y."/>
            <person name="Shimura Y."/>
            <person name="Fujisawa T."/>
            <person name="Nakamura Y."/>
            <person name="Kawachi M."/>
        </authorList>
    </citation>
    <scope>NUCLEOTIDE SEQUENCE [LARGE SCALE GENOMIC DNA]</scope>
    <source>
        <strain evidence="8 9">NIES-806</strain>
    </source>
</reference>
<evidence type="ECO:0000256" key="6">
    <source>
        <dbReference type="SAM" id="Phobius"/>
    </source>
</evidence>
<evidence type="ECO:0000256" key="2">
    <source>
        <dbReference type="ARBA" id="ARBA00022618"/>
    </source>
</evidence>
<keyword evidence="5" id="KW-0131">Cell cycle</keyword>
<keyword evidence="2" id="KW-0132">Cell division</keyword>
<evidence type="ECO:0000313" key="9">
    <source>
        <dbReference type="Proteomes" id="UP000218702"/>
    </source>
</evidence>
<evidence type="ECO:0000256" key="5">
    <source>
        <dbReference type="ARBA" id="ARBA00023306"/>
    </source>
</evidence>
<keyword evidence="4 6" id="KW-1133">Transmembrane helix</keyword>
<gene>
    <name evidence="8" type="ORF">NIES806_04220</name>
</gene>
<protein>
    <submittedName>
        <fullName evidence="8">Polypeptide-transport-associated domain-containing protein FtsQ-type</fullName>
    </submittedName>
</protein>
<dbReference type="GO" id="GO:0005886">
    <property type="term" value="C:plasma membrane"/>
    <property type="evidence" value="ECO:0007669"/>
    <property type="project" value="TreeGrafter"/>
</dbReference>
<dbReference type="OrthoDB" id="527430at2"/>
<feature type="domain" description="POTRA" evidence="7">
    <location>
        <begin position="60"/>
        <end position="126"/>
    </location>
</feature>
<name>A0A1Z4UYB7_9CYAN</name>
<dbReference type="KEGG" id="dcm:NIES806_04220"/>
<evidence type="ECO:0000259" key="7">
    <source>
        <dbReference type="Pfam" id="PF08478"/>
    </source>
</evidence>
<evidence type="ECO:0000313" key="8">
    <source>
        <dbReference type="EMBL" id="BAZ84238.1"/>
    </source>
</evidence>
<keyword evidence="6" id="KW-0472">Membrane</keyword>
<dbReference type="AlphaFoldDB" id="A0A1Z4UYB7"/>
<keyword evidence="1" id="KW-1003">Cell membrane</keyword>
<organism evidence="8 9">
    <name type="scientific">Dolichospermum compactum NIES-806</name>
    <dbReference type="NCBI Taxonomy" id="1973481"/>
    <lineage>
        <taxon>Bacteria</taxon>
        <taxon>Bacillati</taxon>
        <taxon>Cyanobacteriota</taxon>
        <taxon>Cyanophyceae</taxon>
        <taxon>Nostocales</taxon>
        <taxon>Aphanizomenonaceae</taxon>
        <taxon>Dolichospermum</taxon>
        <taxon>Dolichospermum compactum</taxon>
    </lineage>
</organism>
<sequence length="313" mass="34659">MAGILSVSRTNLAQRRQKLRRQRQLKILQAIWRTLAVTGFAAVLFWGAIQPMWVLKDSGQIVIKSGGQVLTQKDIYSLLGLSSPQSLWRIEPSLIADSLRKQPNIAQATVSRRLLPPGLIIEIQERIPVAIAQVTTDQTVTSCVLNPAFTGKSTEVKSCLQNSGTANKQNELGLLDAGGVWMPLSTYISINPKAKLPRLIVIGVIAQYKPFWTQLYEAISSSSLKVTEINFQDPTNLILKTELGNVHLGSPSSRLTKQIQALVQMRRLPNEVNPSNIDYIDLKNPAIPLVQMNQKKSGLVIKKSDLLNKTPIR</sequence>
<dbReference type="InterPro" id="IPR013685">
    <property type="entry name" value="POTRA_FtsQ_type"/>
</dbReference>
<evidence type="ECO:0000256" key="4">
    <source>
        <dbReference type="ARBA" id="ARBA00022989"/>
    </source>
</evidence>
<evidence type="ECO:0000256" key="3">
    <source>
        <dbReference type="ARBA" id="ARBA00022692"/>
    </source>
</evidence>
<accession>A0A1Z4UYB7</accession>
<proteinExistence type="predicted"/>
<dbReference type="GO" id="GO:0051301">
    <property type="term" value="P:cell division"/>
    <property type="evidence" value="ECO:0007669"/>
    <property type="project" value="UniProtKB-KW"/>
</dbReference>
<feature type="transmembrane region" description="Helical" evidence="6">
    <location>
        <begin position="30"/>
        <end position="49"/>
    </location>
</feature>
<dbReference type="InterPro" id="IPR050487">
    <property type="entry name" value="FtsQ_DivIB"/>
</dbReference>
<dbReference type="EMBL" id="AP018316">
    <property type="protein sequence ID" value="BAZ84238.1"/>
    <property type="molecule type" value="Genomic_DNA"/>
</dbReference>
<dbReference type="RefSeq" id="WP_096663369.1">
    <property type="nucleotide sequence ID" value="NZ_AP018316.1"/>
</dbReference>
<dbReference type="PANTHER" id="PTHR37820:SF1">
    <property type="entry name" value="CELL DIVISION PROTEIN FTSQ"/>
    <property type="match status" value="1"/>
</dbReference>
<evidence type="ECO:0000256" key="1">
    <source>
        <dbReference type="ARBA" id="ARBA00022475"/>
    </source>
</evidence>
<keyword evidence="9" id="KW-1185">Reference proteome</keyword>
<dbReference type="PANTHER" id="PTHR37820">
    <property type="entry name" value="CELL DIVISION PROTEIN DIVIB"/>
    <property type="match status" value="1"/>
</dbReference>
<dbReference type="Pfam" id="PF08478">
    <property type="entry name" value="POTRA_1"/>
    <property type="match status" value="1"/>
</dbReference>
<dbReference type="Proteomes" id="UP000218702">
    <property type="component" value="Chromosome"/>
</dbReference>